<accession>A0A0V1G0W1</accession>
<dbReference type="EMBL" id="JYDT01000011">
    <property type="protein sequence ID" value="KRY91781.1"/>
    <property type="molecule type" value="Genomic_DNA"/>
</dbReference>
<comment type="caution">
    <text evidence="1">The sequence shown here is derived from an EMBL/GenBank/DDBJ whole genome shotgun (WGS) entry which is preliminary data.</text>
</comment>
<dbReference type="AlphaFoldDB" id="A0A0V1G0W1"/>
<keyword evidence="2" id="KW-1185">Reference proteome</keyword>
<organism evidence="1 2">
    <name type="scientific">Trichinella pseudospiralis</name>
    <name type="common">Parasitic roundworm</name>
    <dbReference type="NCBI Taxonomy" id="6337"/>
    <lineage>
        <taxon>Eukaryota</taxon>
        <taxon>Metazoa</taxon>
        <taxon>Ecdysozoa</taxon>
        <taxon>Nematoda</taxon>
        <taxon>Enoplea</taxon>
        <taxon>Dorylaimia</taxon>
        <taxon>Trichinellida</taxon>
        <taxon>Trichinellidae</taxon>
        <taxon>Trichinella</taxon>
    </lineage>
</organism>
<evidence type="ECO:0000313" key="2">
    <source>
        <dbReference type="Proteomes" id="UP000054995"/>
    </source>
</evidence>
<gene>
    <name evidence="1" type="ORF">T4D_9401</name>
</gene>
<reference evidence="1 2" key="1">
    <citation type="submission" date="2015-01" db="EMBL/GenBank/DDBJ databases">
        <title>Evolution of Trichinella species and genotypes.</title>
        <authorList>
            <person name="Korhonen P.K."/>
            <person name="Edoardo P."/>
            <person name="Giuseppe L.R."/>
            <person name="Gasser R.B."/>
        </authorList>
    </citation>
    <scope>NUCLEOTIDE SEQUENCE [LARGE SCALE GENOMIC DNA]</scope>
    <source>
        <strain evidence="1">ISS470</strain>
    </source>
</reference>
<evidence type="ECO:0000313" key="1">
    <source>
        <dbReference type="EMBL" id="KRY91781.1"/>
    </source>
</evidence>
<sequence>MITKSRTFLNKSVKNKKKREISWYYFEFKLTIQNVWDVKNALETLPCLHLDFQNCWITCKSVHSALLETTFVEWKDSHQYFSRLMNNFYDKKIGIKLSSLKANMKLCLTRYEQIFFSRSNIRIIG</sequence>
<dbReference type="Proteomes" id="UP000054995">
    <property type="component" value="Unassembled WGS sequence"/>
</dbReference>
<proteinExistence type="predicted"/>
<protein>
    <submittedName>
        <fullName evidence="1">Uncharacterized protein</fullName>
    </submittedName>
</protein>
<name>A0A0V1G0W1_TRIPS</name>